<protein>
    <submittedName>
        <fullName evidence="1">Uncharacterized protein</fullName>
    </submittedName>
</protein>
<proteinExistence type="predicted"/>
<gene>
    <name evidence="1" type="ORF">VITISV_016816</name>
</gene>
<dbReference type="EMBL" id="AM468686">
    <property type="protein sequence ID" value="CAN72639.1"/>
    <property type="molecule type" value="Genomic_DNA"/>
</dbReference>
<reference evidence="1" key="1">
    <citation type="journal article" date="2007" name="PLoS ONE">
        <title>The first genome sequence of an elite grapevine cultivar (Pinot noir Vitis vinifera L.): coping with a highly heterozygous genome.</title>
        <authorList>
            <person name="Velasco R."/>
            <person name="Zharkikh A."/>
            <person name="Troggio M."/>
            <person name="Cartwright D.A."/>
            <person name="Cestaro A."/>
            <person name="Pruss D."/>
            <person name="Pindo M."/>
            <person name="FitzGerald L.M."/>
            <person name="Vezzulli S."/>
            <person name="Reid J."/>
            <person name="Malacarne G."/>
            <person name="Iliev D."/>
            <person name="Coppola G."/>
            <person name="Wardell B."/>
            <person name="Micheletti D."/>
            <person name="Macalma T."/>
            <person name="Facci M."/>
            <person name="Mitchell J.T."/>
            <person name="Perazzolli M."/>
            <person name="Eldredge G."/>
            <person name="Gatto P."/>
            <person name="Oyzerski R."/>
            <person name="Moretto M."/>
            <person name="Gutin N."/>
            <person name="Stefanini M."/>
            <person name="Chen Y."/>
            <person name="Segala C."/>
            <person name="Davenport C."/>
            <person name="Dematte L."/>
            <person name="Mraz A."/>
            <person name="Battilana J."/>
            <person name="Stormo K."/>
            <person name="Costa F."/>
            <person name="Tao Q."/>
            <person name="Si-Ammour A."/>
            <person name="Harkins T."/>
            <person name="Lackey A."/>
            <person name="Perbost C."/>
            <person name="Taillon B."/>
            <person name="Stella A."/>
            <person name="Solovyev V."/>
            <person name="Fawcett J.A."/>
            <person name="Sterck L."/>
            <person name="Vandepoele K."/>
            <person name="Grando S.M."/>
            <person name="Toppo S."/>
            <person name="Moser C."/>
            <person name="Lanchbury J."/>
            <person name="Bogden R."/>
            <person name="Skolnick M."/>
            <person name="Sgaramella V."/>
            <person name="Bhatnagar S.K."/>
            <person name="Fontana P."/>
            <person name="Gutin A."/>
            <person name="Van de Peer Y."/>
            <person name="Salamini F."/>
            <person name="Viola R."/>
        </authorList>
    </citation>
    <scope>NUCLEOTIDE SEQUENCE</scope>
</reference>
<evidence type="ECO:0000313" key="1">
    <source>
        <dbReference type="EMBL" id="CAN72639.1"/>
    </source>
</evidence>
<organism evidence="1">
    <name type="scientific">Vitis vinifera</name>
    <name type="common">Grape</name>
    <dbReference type="NCBI Taxonomy" id="29760"/>
    <lineage>
        <taxon>Eukaryota</taxon>
        <taxon>Viridiplantae</taxon>
        <taxon>Streptophyta</taxon>
        <taxon>Embryophyta</taxon>
        <taxon>Tracheophyta</taxon>
        <taxon>Spermatophyta</taxon>
        <taxon>Magnoliopsida</taxon>
        <taxon>eudicotyledons</taxon>
        <taxon>Gunneridae</taxon>
        <taxon>Pentapetalae</taxon>
        <taxon>rosids</taxon>
        <taxon>Vitales</taxon>
        <taxon>Vitaceae</taxon>
        <taxon>Viteae</taxon>
        <taxon>Vitis</taxon>
    </lineage>
</organism>
<name>A5BRS8_VITVI</name>
<accession>A5BRS8</accession>
<sequence>MSLKPTIFNLFPTLTRYPALHPYLHLHLIANIGTDGGSTSVSTTALAAGGASVAAATPVAEEKKEHVDAPGRGRASAAVLWQLFRHGGVAAAAMGRWRRCLSQARGEQVGRKMKLGLGLELGH</sequence>
<dbReference type="AlphaFoldDB" id="A5BRS8"/>